<dbReference type="AlphaFoldDB" id="A0A9X2XC87"/>
<reference evidence="2" key="1">
    <citation type="submission" date="2022-08" db="EMBL/GenBank/DDBJ databases">
        <title>Chelativorans sichuanense sp. nov., a paraffin oil-degrading bacterium isolated from a mixture of oil-based drill cuttings and paddy soil.</title>
        <authorList>
            <person name="Yu J."/>
            <person name="Liu H."/>
            <person name="Chen Q."/>
        </authorList>
    </citation>
    <scope>NUCLEOTIDE SEQUENCE</scope>
    <source>
        <strain evidence="2">SCAU 2101</strain>
    </source>
</reference>
<dbReference type="EMBL" id="JAODNV010000018">
    <property type="protein sequence ID" value="MCT8991755.1"/>
    <property type="molecule type" value="Genomic_DNA"/>
</dbReference>
<gene>
    <name evidence="2" type="ORF">NYR54_15890</name>
</gene>
<accession>A0A9X2XC87</accession>
<organism evidence="2 3">
    <name type="scientific">Chelativorans petroleitrophicus</name>
    <dbReference type="NCBI Taxonomy" id="2975484"/>
    <lineage>
        <taxon>Bacteria</taxon>
        <taxon>Pseudomonadati</taxon>
        <taxon>Pseudomonadota</taxon>
        <taxon>Alphaproteobacteria</taxon>
        <taxon>Hyphomicrobiales</taxon>
        <taxon>Phyllobacteriaceae</taxon>
        <taxon>Chelativorans</taxon>
    </lineage>
</organism>
<name>A0A9X2XC87_9HYPH</name>
<evidence type="ECO:0000313" key="2">
    <source>
        <dbReference type="EMBL" id="MCT8991755.1"/>
    </source>
</evidence>
<dbReference type="Pfam" id="PF09832">
    <property type="entry name" value="DUF2059"/>
    <property type="match status" value="1"/>
</dbReference>
<dbReference type="InterPro" id="IPR018637">
    <property type="entry name" value="DUF2059"/>
</dbReference>
<evidence type="ECO:0000259" key="1">
    <source>
        <dbReference type="Pfam" id="PF09832"/>
    </source>
</evidence>
<dbReference type="Proteomes" id="UP001149009">
    <property type="component" value="Unassembled WGS sequence"/>
</dbReference>
<keyword evidence="3" id="KW-1185">Reference proteome</keyword>
<sequence>MTAIMALSVLCVPVSAQEIPEEHLQAARAAVDAINATDEFDNILPRAAQGLKVELIQQSPNLEELINATVDEKALELASRRADLEREAALAYARVFTQEDLQNITEFYNSPTGKKLLSEGPIVTREVFRAAEIWRRGIIRDLANSVTETLQAAVGSQAPAVEDETIEQLGEEEGSADSQ</sequence>
<dbReference type="RefSeq" id="WP_261516697.1">
    <property type="nucleotide sequence ID" value="NZ_JAODNV010000018.1"/>
</dbReference>
<comment type="caution">
    <text evidence="2">The sequence shown here is derived from an EMBL/GenBank/DDBJ whole genome shotgun (WGS) entry which is preliminary data.</text>
</comment>
<protein>
    <submittedName>
        <fullName evidence="2">DUF2059 domain-containing protein</fullName>
    </submittedName>
</protein>
<evidence type="ECO:0000313" key="3">
    <source>
        <dbReference type="Proteomes" id="UP001149009"/>
    </source>
</evidence>
<proteinExistence type="predicted"/>
<feature type="domain" description="DUF2059" evidence="1">
    <location>
        <begin position="83"/>
        <end position="140"/>
    </location>
</feature>